<proteinExistence type="predicted"/>
<dbReference type="Gene3D" id="3.30.450.40">
    <property type="match status" value="2"/>
</dbReference>
<dbReference type="GO" id="GO:0046983">
    <property type="term" value="F:protein dimerization activity"/>
    <property type="evidence" value="ECO:0007669"/>
    <property type="project" value="InterPro"/>
</dbReference>
<dbReference type="CDD" id="cd16917">
    <property type="entry name" value="HATPase_UhpB-NarQ-NarX-like"/>
    <property type="match status" value="1"/>
</dbReference>
<dbReference type="EMBL" id="QUBR01000001">
    <property type="protein sequence ID" value="REK73113.1"/>
    <property type="molecule type" value="Genomic_DNA"/>
</dbReference>
<feature type="domain" description="GAF" evidence="4">
    <location>
        <begin position="185"/>
        <end position="332"/>
    </location>
</feature>
<evidence type="ECO:0000256" key="2">
    <source>
        <dbReference type="ARBA" id="ARBA00022777"/>
    </source>
</evidence>
<dbReference type="SUPFAM" id="SSF55874">
    <property type="entry name" value="ATPase domain of HSP90 chaperone/DNA topoisomerase II/histidine kinase"/>
    <property type="match status" value="1"/>
</dbReference>
<sequence length="531" mass="56955">MFMPGSAKVASERLRGVLEAVATMSSDLSLEGLLDRILRQAGDLVDAESGFLDVLDRRSDRRIGTFAAYNVPGVVDHQHPGRQLLVELLEQPHPRAQRGNQGTSRGSAFIGVPIKINDFEFGNLYLIGKRSGHGFTREDEEVAQALASAAGVVIENARLHENGERQRMWLEAAAEITTALLSPISRGTALQLVADRARMVAAADFVALLMPHADGGLIVEAVAGGPSEGVLGEVIPPGSSLVGEAARLGQTVVVPDTELDPRYQRRKTPSWPDLGSLMVLPLRSGEETGVLIVGWMRGHQTDRWELDPVVPQGFADQAALVLQVAKAQDDQARLAVFEDRDRIGRDLHDLVIQRLFGIGLMLDNTTKLIAAPAAVERLSSAIDDIDQTIKDIRRTIFALSSTTQAADLRSEVELVLHDAAKVLGFKPRLTLSGPVDSAIGDDVRAPLLAVLRETLSNVVRHAGAHAVSVQLSVAQDIRLEVRDDGDGLGPGTSGNGLRNMRERAELLGGTSVVTGDAGAGTTVLWTVPRRT</sequence>
<keyword evidence="3" id="KW-0902">Two-component regulatory system</keyword>
<protein>
    <submittedName>
        <fullName evidence="6">GAF domain-containing protein</fullName>
    </submittedName>
</protein>
<evidence type="ECO:0000259" key="5">
    <source>
        <dbReference type="SMART" id="SM00387"/>
    </source>
</evidence>
<keyword evidence="2" id="KW-0418">Kinase</keyword>
<dbReference type="InterPro" id="IPR003018">
    <property type="entry name" value="GAF"/>
</dbReference>
<dbReference type="GO" id="GO:0016020">
    <property type="term" value="C:membrane"/>
    <property type="evidence" value="ECO:0007669"/>
    <property type="project" value="InterPro"/>
</dbReference>
<evidence type="ECO:0000313" key="7">
    <source>
        <dbReference type="Proteomes" id="UP000265581"/>
    </source>
</evidence>
<dbReference type="Proteomes" id="UP000265581">
    <property type="component" value="Unassembled WGS sequence"/>
</dbReference>
<feature type="domain" description="Histidine kinase/HSP90-like ATPase" evidence="5">
    <location>
        <begin position="442"/>
        <end position="531"/>
    </location>
</feature>
<dbReference type="SMART" id="SM00065">
    <property type="entry name" value="GAF"/>
    <property type="match status" value="2"/>
</dbReference>
<gene>
    <name evidence="6" type="ORF">DX116_05910</name>
</gene>
<dbReference type="InterPro" id="IPR011712">
    <property type="entry name" value="Sig_transdc_His_kin_sub3_dim/P"/>
</dbReference>
<evidence type="ECO:0000256" key="1">
    <source>
        <dbReference type="ARBA" id="ARBA00022679"/>
    </source>
</evidence>
<dbReference type="InterPro" id="IPR029016">
    <property type="entry name" value="GAF-like_dom_sf"/>
</dbReference>
<accession>A0A371PB04</accession>
<evidence type="ECO:0000256" key="3">
    <source>
        <dbReference type="ARBA" id="ARBA00023012"/>
    </source>
</evidence>
<comment type="caution">
    <text evidence="6">The sequence shown here is derived from an EMBL/GenBank/DDBJ whole genome shotgun (WGS) entry which is preliminary data.</text>
</comment>
<dbReference type="PANTHER" id="PTHR24421:SF56">
    <property type="entry name" value="OXYGEN SENSOR HISTIDINE KINASE RESPONSE REGULATOR DOST"/>
    <property type="match status" value="1"/>
</dbReference>
<dbReference type="Pfam" id="PF07730">
    <property type="entry name" value="HisKA_3"/>
    <property type="match status" value="1"/>
</dbReference>
<dbReference type="AlphaFoldDB" id="A0A371PB04"/>
<reference evidence="6 7" key="1">
    <citation type="submission" date="2018-08" db="EMBL/GenBank/DDBJ databases">
        <title>Aeromicrobium sp. M2KJ-4, whole genome shotgun sequence.</title>
        <authorList>
            <person name="Tuo L."/>
        </authorList>
    </citation>
    <scope>NUCLEOTIDE SEQUENCE [LARGE SCALE GENOMIC DNA]</scope>
    <source>
        <strain evidence="6 7">M2KJ-4</strain>
    </source>
</reference>
<dbReference type="InterPro" id="IPR003594">
    <property type="entry name" value="HATPase_dom"/>
</dbReference>
<dbReference type="Gene3D" id="3.30.565.10">
    <property type="entry name" value="Histidine kinase-like ATPase, C-terminal domain"/>
    <property type="match status" value="1"/>
</dbReference>
<keyword evidence="1" id="KW-0808">Transferase</keyword>
<dbReference type="PANTHER" id="PTHR24421">
    <property type="entry name" value="NITRATE/NITRITE SENSOR PROTEIN NARX-RELATED"/>
    <property type="match status" value="1"/>
</dbReference>
<dbReference type="Pfam" id="PF13185">
    <property type="entry name" value="GAF_2"/>
    <property type="match status" value="2"/>
</dbReference>
<evidence type="ECO:0000313" key="6">
    <source>
        <dbReference type="EMBL" id="REK73113.1"/>
    </source>
</evidence>
<dbReference type="SUPFAM" id="SSF55781">
    <property type="entry name" value="GAF domain-like"/>
    <property type="match status" value="2"/>
</dbReference>
<dbReference type="InterPro" id="IPR036890">
    <property type="entry name" value="HATPase_C_sf"/>
</dbReference>
<dbReference type="Gene3D" id="1.20.5.1930">
    <property type="match status" value="1"/>
</dbReference>
<evidence type="ECO:0000259" key="4">
    <source>
        <dbReference type="SMART" id="SM00065"/>
    </source>
</evidence>
<keyword evidence="7" id="KW-1185">Reference proteome</keyword>
<feature type="domain" description="GAF" evidence="4">
    <location>
        <begin position="29"/>
        <end position="164"/>
    </location>
</feature>
<name>A0A371PB04_9ACTN</name>
<dbReference type="Pfam" id="PF02518">
    <property type="entry name" value="HATPase_c"/>
    <property type="match status" value="1"/>
</dbReference>
<organism evidence="6 7">
    <name type="scientific">Aeromicrobium endophyticum</name>
    <dbReference type="NCBI Taxonomy" id="2292704"/>
    <lineage>
        <taxon>Bacteria</taxon>
        <taxon>Bacillati</taxon>
        <taxon>Actinomycetota</taxon>
        <taxon>Actinomycetes</taxon>
        <taxon>Propionibacteriales</taxon>
        <taxon>Nocardioidaceae</taxon>
        <taxon>Aeromicrobium</taxon>
    </lineage>
</organism>
<dbReference type="GO" id="GO:0000155">
    <property type="term" value="F:phosphorelay sensor kinase activity"/>
    <property type="evidence" value="ECO:0007669"/>
    <property type="project" value="InterPro"/>
</dbReference>
<dbReference type="InterPro" id="IPR050482">
    <property type="entry name" value="Sensor_HK_TwoCompSys"/>
</dbReference>
<dbReference type="SMART" id="SM00387">
    <property type="entry name" value="HATPase_c"/>
    <property type="match status" value="1"/>
</dbReference>